<dbReference type="Gene3D" id="3.40.80.10">
    <property type="entry name" value="Peptidoglycan recognition protein-like"/>
    <property type="match status" value="1"/>
</dbReference>
<proteinExistence type="predicted"/>
<evidence type="ECO:0000313" key="6">
    <source>
        <dbReference type="EMBL" id="ARU61837.1"/>
    </source>
</evidence>
<dbReference type="SMART" id="SM00644">
    <property type="entry name" value="Ami_2"/>
    <property type="match status" value="1"/>
</dbReference>
<evidence type="ECO:0000256" key="1">
    <source>
        <dbReference type="ARBA" id="ARBA00001561"/>
    </source>
</evidence>
<dbReference type="InterPro" id="IPR036505">
    <property type="entry name" value="Amidase/PGRP_sf"/>
</dbReference>
<dbReference type="InterPro" id="IPR051206">
    <property type="entry name" value="NAMLAA_amidase_2"/>
</dbReference>
<name>A0A1Y0IMX6_9BACL</name>
<reference evidence="7" key="1">
    <citation type="submission" date="2017-05" db="EMBL/GenBank/DDBJ databases">
        <authorList>
            <person name="Sung H."/>
        </authorList>
    </citation>
    <scope>NUCLEOTIDE SEQUENCE [LARGE SCALE GENOMIC DNA]</scope>
    <source>
        <strain evidence="7">AR23208</strain>
    </source>
</reference>
<dbReference type="GO" id="GO:0008745">
    <property type="term" value="F:N-acetylmuramoyl-L-alanine amidase activity"/>
    <property type="evidence" value="ECO:0007669"/>
    <property type="project" value="UniProtKB-EC"/>
</dbReference>
<feature type="domain" description="N-acetylmuramoyl-L-alanine amidase" evidence="5">
    <location>
        <begin position="225"/>
        <end position="356"/>
    </location>
</feature>
<protein>
    <recommendedName>
        <fullName evidence="2">N-acetylmuramoyl-L-alanine amidase</fullName>
        <ecNumber evidence="2">3.5.1.28</ecNumber>
    </recommendedName>
</protein>
<dbReference type="Gene3D" id="1.10.530.10">
    <property type="match status" value="1"/>
</dbReference>
<keyword evidence="4" id="KW-0961">Cell wall biogenesis/degradation</keyword>
<dbReference type="AlphaFoldDB" id="A0A1Y0IMX6"/>
<comment type="catalytic activity">
    <reaction evidence="1">
        <text>Hydrolyzes the link between N-acetylmuramoyl residues and L-amino acid residues in certain cell-wall glycopeptides.</text>
        <dbReference type="EC" id="3.5.1.28"/>
    </reaction>
</comment>
<dbReference type="SUPFAM" id="SSF55846">
    <property type="entry name" value="N-acetylmuramoyl-L-alanine amidase-like"/>
    <property type="match status" value="1"/>
</dbReference>
<accession>A0A1Y0IMX6</accession>
<dbReference type="Pfam" id="PF01510">
    <property type="entry name" value="Amidase_2"/>
    <property type="match status" value="1"/>
</dbReference>
<dbReference type="SUPFAM" id="SSF53955">
    <property type="entry name" value="Lysozyme-like"/>
    <property type="match status" value="1"/>
</dbReference>
<dbReference type="InterPro" id="IPR033803">
    <property type="entry name" value="CBD-like_Golvesin-Xly"/>
</dbReference>
<sequence length="510" mass="56042">MKKTWQAVVATTALTLALSTTLTVSTEATSAQNTFKADHLADLDAAFAQAAEEFQVPKELLMALSYSLTRWQDHNGEPSKDNGYGLMHVVENDKQKNLAKAAKGLGLSKTEIQKNAIGNIRAGAYLLAMYQKELQKPLSGDINEWYEAVANYFDSQDQELTVLFADDVYRLLKDGASLNKDGETLALQANGAIAPDKGTYAGIVYDGITTESADYAPAIWNPAYSGNYQVATRPTSHPIKHVIIHDTEGSYASAINWFKDPAAGVSAHYVIRSSDGQITQMVAEKDIAWHARSANSNGIGLEHEGYANQTGWYTDAMYRASAALVRNICQKYGIPMTRDYILAHSEWYGNTHTDPGNNWDWNYYMSLITGVTKNYSVVTVDNPQATFYGPVEYWRSVTGYGIGNAMRWTKGNGLTQVNYTVYRPNIPQAGNYEVKVFVPSNYATSTNVKYTITYNGGSIVKTVNQANYSDKWVSLGTYSFAAGTTGTVKFGDATGDNLYIAADAIKFMAR</sequence>
<dbReference type="Proteomes" id="UP000195437">
    <property type="component" value="Chromosome"/>
</dbReference>
<dbReference type="CDD" id="cd06583">
    <property type="entry name" value="PGRP"/>
    <property type="match status" value="1"/>
</dbReference>
<evidence type="ECO:0000256" key="3">
    <source>
        <dbReference type="ARBA" id="ARBA00022801"/>
    </source>
</evidence>
<evidence type="ECO:0000256" key="4">
    <source>
        <dbReference type="ARBA" id="ARBA00023316"/>
    </source>
</evidence>
<dbReference type="GO" id="GO:0071555">
    <property type="term" value="P:cell wall organization"/>
    <property type="evidence" value="ECO:0007669"/>
    <property type="project" value="UniProtKB-KW"/>
</dbReference>
<dbReference type="GO" id="GO:0009254">
    <property type="term" value="P:peptidoglycan turnover"/>
    <property type="evidence" value="ECO:0007669"/>
    <property type="project" value="TreeGrafter"/>
</dbReference>
<keyword evidence="7" id="KW-1185">Reference proteome</keyword>
<organism evidence="6 7">
    <name type="scientific">Tumebacillus avium</name>
    <dbReference type="NCBI Taxonomy" id="1903704"/>
    <lineage>
        <taxon>Bacteria</taxon>
        <taxon>Bacillati</taxon>
        <taxon>Bacillota</taxon>
        <taxon>Bacilli</taxon>
        <taxon>Bacillales</taxon>
        <taxon>Alicyclobacillaceae</taxon>
        <taxon>Tumebacillus</taxon>
    </lineage>
</organism>
<dbReference type="EC" id="3.5.1.28" evidence="2"/>
<dbReference type="PANTHER" id="PTHR30417">
    <property type="entry name" value="N-ACETYLMURAMOYL-L-ALANINE AMIDASE AMID"/>
    <property type="match status" value="1"/>
</dbReference>
<dbReference type="EMBL" id="CP021434">
    <property type="protein sequence ID" value="ARU61837.1"/>
    <property type="molecule type" value="Genomic_DNA"/>
</dbReference>
<gene>
    <name evidence="6" type="ORF">CBW65_12955</name>
</gene>
<dbReference type="RefSeq" id="WP_087457206.1">
    <property type="nucleotide sequence ID" value="NZ_CP021434.1"/>
</dbReference>
<dbReference type="KEGG" id="tum:CBW65_12955"/>
<dbReference type="PANTHER" id="PTHR30417:SF1">
    <property type="entry name" value="N-ACETYLMURAMOYL-L-ALANINE AMIDASE AMID"/>
    <property type="match status" value="1"/>
</dbReference>
<evidence type="ECO:0000313" key="7">
    <source>
        <dbReference type="Proteomes" id="UP000195437"/>
    </source>
</evidence>
<evidence type="ECO:0000256" key="2">
    <source>
        <dbReference type="ARBA" id="ARBA00011901"/>
    </source>
</evidence>
<dbReference type="Pfam" id="PF25275">
    <property type="entry name" value="Golvesin_C"/>
    <property type="match status" value="1"/>
</dbReference>
<dbReference type="OrthoDB" id="66275at2"/>
<dbReference type="FunFam" id="3.40.80.10:FF:000006">
    <property type="entry name" value="N-acetylmuramoyl-L-alanine amidase"/>
    <property type="match status" value="1"/>
</dbReference>
<evidence type="ECO:0000259" key="5">
    <source>
        <dbReference type="SMART" id="SM00644"/>
    </source>
</evidence>
<dbReference type="InterPro" id="IPR023346">
    <property type="entry name" value="Lysozyme-like_dom_sf"/>
</dbReference>
<dbReference type="GO" id="GO:0009253">
    <property type="term" value="P:peptidoglycan catabolic process"/>
    <property type="evidence" value="ECO:0007669"/>
    <property type="project" value="InterPro"/>
</dbReference>
<keyword evidence="3" id="KW-0378">Hydrolase</keyword>
<dbReference type="InterPro" id="IPR002502">
    <property type="entry name" value="Amidase_domain"/>
</dbReference>